<dbReference type="EMBL" id="FOXA01000049">
    <property type="protein sequence ID" value="SFQ20241.1"/>
    <property type="molecule type" value="Genomic_DNA"/>
</dbReference>
<dbReference type="SUPFAM" id="SSF56801">
    <property type="entry name" value="Acetyl-CoA synthetase-like"/>
    <property type="match status" value="1"/>
</dbReference>
<dbReference type="Pfam" id="PF00501">
    <property type="entry name" value="AMP-binding"/>
    <property type="match status" value="1"/>
</dbReference>
<keyword evidence="4" id="KW-0067">ATP-binding</keyword>
<evidence type="ECO:0000256" key="3">
    <source>
        <dbReference type="ARBA" id="ARBA00022741"/>
    </source>
</evidence>
<dbReference type="AlphaFoldDB" id="A0A1I5WKY0"/>
<organism evidence="8 9">
    <name type="scientific">Tranquillimonas alkanivorans</name>
    <dbReference type="NCBI Taxonomy" id="441119"/>
    <lineage>
        <taxon>Bacteria</taxon>
        <taxon>Pseudomonadati</taxon>
        <taxon>Pseudomonadota</taxon>
        <taxon>Alphaproteobacteria</taxon>
        <taxon>Rhodobacterales</taxon>
        <taxon>Roseobacteraceae</taxon>
        <taxon>Tranquillimonas</taxon>
    </lineage>
</organism>
<dbReference type="Gene3D" id="3.30.300.30">
    <property type="match status" value="1"/>
</dbReference>
<dbReference type="InterPro" id="IPR045851">
    <property type="entry name" value="AMP-bd_C_sf"/>
</dbReference>
<dbReference type="OrthoDB" id="9803968at2"/>
<dbReference type="Pfam" id="PF13193">
    <property type="entry name" value="AMP-binding_C"/>
    <property type="match status" value="1"/>
</dbReference>
<evidence type="ECO:0000313" key="9">
    <source>
        <dbReference type="Proteomes" id="UP000199356"/>
    </source>
</evidence>
<feature type="domain" description="AMP-binding enzyme C-terminal" evidence="7">
    <location>
        <begin position="474"/>
        <end position="552"/>
    </location>
</feature>
<evidence type="ECO:0000256" key="4">
    <source>
        <dbReference type="ARBA" id="ARBA00022840"/>
    </source>
</evidence>
<dbReference type="GO" id="GO:0005829">
    <property type="term" value="C:cytosol"/>
    <property type="evidence" value="ECO:0007669"/>
    <property type="project" value="TreeGrafter"/>
</dbReference>
<evidence type="ECO:0000259" key="7">
    <source>
        <dbReference type="Pfam" id="PF13193"/>
    </source>
</evidence>
<dbReference type="Gene3D" id="3.40.50.12780">
    <property type="entry name" value="N-terminal domain of ligase-like"/>
    <property type="match status" value="1"/>
</dbReference>
<dbReference type="PANTHER" id="PTHR24095">
    <property type="entry name" value="ACETYL-COENZYME A SYNTHETASE"/>
    <property type="match status" value="1"/>
</dbReference>
<accession>A0A1I5WKY0</accession>
<dbReference type="NCBIfam" id="NF003313">
    <property type="entry name" value="PRK04319.1"/>
    <property type="match status" value="1"/>
</dbReference>
<keyword evidence="9" id="KW-1185">Reference proteome</keyword>
<reference evidence="8 9" key="1">
    <citation type="submission" date="2016-10" db="EMBL/GenBank/DDBJ databases">
        <authorList>
            <person name="de Groot N.N."/>
        </authorList>
    </citation>
    <scope>NUCLEOTIDE SEQUENCE [LARGE SCALE GENOMIC DNA]</scope>
    <source>
        <strain evidence="8 9">DSM 19547</strain>
    </source>
</reference>
<dbReference type="RefSeq" id="WP_093425808.1">
    <property type="nucleotide sequence ID" value="NZ_FOXA01000049.1"/>
</dbReference>
<keyword evidence="5" id="KW-0007">Acetylation</keyword>
<dbReference type="GO" id="GO:0005524">
    <property type="term" value="F:ATP binding"/>
    <property type="evidence" value="ECO:0007669"/>
    <property type="project" value="UniProtKB-KW"/>
</dbReference>
<proteinExistence type="predicted"/>
<sequence length="578" mass="63258">MTERPDAPRPQRICKSLNGAEALSDPEKLRAELISGLPGGGLNIAYEAVDRHVTQGQGGATAIRWLGKGGERRELSYCDLADRSSRFAAVLHSHGLGKGDRVFCLMDRTPDLFAAALGTLRAGMVFTPLFSAFGPDPIRTRMEIGEANVLVTTASLYRRKIAPWRQQIPSLKLVLIEGDDAPEDCVALSPALDAANGGGEICRTGPEDTALIHFTSGTTGKPKGVIHVHKAVESHAVTGRVALDLQPGTVFWCTADPGWVTGTSYGILAPLVHRATLVVDEAEFDLDLWYNTLVREKVEVWYTAPTAIRMMMRAGEAAAKPYDFSRLRFLASVGEPLNPEAVVWSDRVFGRPFHDNWWQTETGGIMIANTRTMDIKPGSMGKPLPGIEAGVVERQDDGVRELKPGEVGELALRPGWPSMMRGYLHEEERYRKAFAGGWYLSGDLAMRDDEGYYWFVGRADDLIKSSGHLIGPFEVESALIEHPAVAEAAVIGLPDETAGEVVKAYVTLNHGYAPGEALEHDIRGHARKRLGPAVAPREITFRTSLPKTRSGKIMRRLLKARELGLPEGDISTLERDER</sequence>
<dbReference type="Proteomes" id="UP000199356">
    <property type="component" value="Unassembled WGS sequence"/>
</dbReference>
<dbReference type="InterPro" id="IPR000873">
    <property type="entry name" value="AMP-dep_synth/lig_dom"/>
</dbReference>
<feature type="domain" description="AMP-dependent synthetase/ligase" evidence="6">
    <location>
        <begin position="54"/>
        <end position="424"/>
    </location>
</feature>
<name>A0A1I5WKY0_9RHOB</name>
<evidence type="ECO:0000256" key="5">
    <source>
        <dbReference type="ARBA" id="ARBA00022990"/>
    </source>
</evidence>
<evidence type="ECO:0000256" key="2">
    <source>
        <dbReference type="ARBA" id="ARBA00022598"/>
    </source>
</evidence>
<evidence type="ECO:0000256" key="1">
    <source>
        <dbReference type="ARBA" id="ARBA00013275"/>
    </source>
</evidence>
<dbReference type="InterPro" id="IPR042099">
    <property type="entry name" value="ANL_N_sf"/>
</dbReference>
<dbReference type="GO" id="GO:0006085">
    <property type="term" value="P:acetyl-CoA biosynthetic process"/>
    <property type="evidence" value="ECO:0007669"/>
    <property type="project" value="TreeGrafter"/>
</dbReference>
<dbReference type="GO" id="GO:0003987">
    <property type="term" value="F:acetate-CoA ligase activity"/>
    <property type="evidence" value="ECO:0007669"/>
    <property type="project" value="UniProtKB-EC"/>
</dbReference>
<protein>
    <recommendedName>
        <fullName evidence="1">acetate--CoA ligase</fullName>
        <ecNumber evidence="1">6.2.1.1</ecNumber>
    </recommendedName>
</protein>
<dbReference type="PROSITE" id="PS00455">
    <property type="entry name" value="AMP_BINDING"/>
    <property type="match status" value="1"/>
</dbReference>
<dbReference type="STRING" id="441119.SAMN04488047_1493"/>
<gene>
    <name evidence="8" type="ORF">SAMN04488047_1493</name>
</gene>
<keyword evidence="2" id="KW-0436">Ligase</keyword>
<dbReference type="EC" id="6.2.1.1" evidence="1"/>
<dbReference type="PANTHER" id="PTHR24095:SF14">
    <property type="entry name" value="ACETYL-COENZYME A SYNTHETASE 1"/>
    <property type="match status" value="1"/>
</dbReference>
<keyword evidence="3" id="KW-0547">Nucleotide-binding</keyword>
<evidence type="ECO:0000313" key="8">
    <source>
        <dbReference type="EMBL" id="SFQ20241.1"/>
    </source>
</evidence>
<evidence type="ECO:0000259" key="6">
    <source>
        <dbReference type="Pfam" id="PF00501"/>
    </source>
</evidence>
<dbReference type="InterPro" id="IPR025110">
    <property type="entry name" value="AMP-bd_C"/>
</dbReference>
<dbReference type="InterPro" id="IPR020845">
    <property type="entry name" value="AMP-binding_CS"/>
</dbReference>